<proteinExistence type="predicted"/>
<sequence length="37" mass="4416">MKYQNRIKAKIRFLFHGESEIGTNLNYGILAKNWFDV</sequence>
<accession>K8EPH9</accession>
<gene>
    <name evidence="1" type="ORF">BN424_917</name>
</gene>
<dbReference type="EMBL" id="HE999757">
    <property type="protein sequence ID" value="CCO10381.2"/>
    <property type="molecule type" value="Genomic_DNA"/>
</dbReference>
<organism evidence="1 2">
    <name type="scientific">Carnobacterium maltaromaticum LMA28</name>
    <dbReference type="NCBI Taxonomy" id="1234679"/>
    <lineage>
        <taxon>Bacteria</taxon>
        <taxon>Bacillati</taxon>
        <taxon>Bacillota</taxon>
        <taxon>Bacilli</taxon>
        <taxon>Lactobacillales</taxon>
        <taxon>Carnobacteriaceae</taxon>
        <taxon>Carnobacterium</taxon>
    </lineage>
</organism>
<evidence type="ECO:0000313" key="2">
    <source>
        <dbReference type="Proteomes" id="UP000000212"/>
    </source>
</evidence>
<dbReference type="Proteomes" id="UP000000212">
    <property type="component" value="Chromosome"/>
</dbReference>
<evidence type="ECO:0000313" key="1">
    <source>
        <dbReference type="EMBL" id="CCO10381.2"/>
    </source>
</evidence>
<reference evidence="2" key="1">
    <citation type="journal article" date="2013" name="Genome Announc.">
        <title>Complete Chromosome Sequence of Carnobacterium maltaromaticum LMA 28.</title>
        <authorList>
            <person name="Cailliez-Grimal C."/>
            <person name="Chaillou S."/>
            <person name="Anba-Mondoloni J."/>
            <person name="Loux V."/>
            <person name="Afzal M.I."/>
            <person name="Rahman A."/>
            <person name="Kergourlay G."/>
            <person name="Champomier-Verges M.C."/>
            <person name="Zagorec M."/>
            <person name="Dalgaard P."/>
            <person name="Leisner J.J."/>
            <person name="Prevost H."/>
            <person name="Revol-Junelles A.M."/>
            <person name="Borges F."/>
        </authorList>
    </citation>
    <scope>NUCLEOTIDE SEQUENCE</scope>
    <source>
        <strain evidence="2">LMA28</strain>
    </source>
</reference>
<dbReference type="AlphaFoldDB" id="K8EPH9"/>
<dbReference type="STRING" id="1234679.BN424_917"/>
<keyword evidence="2" id="KW-1185">Reference proteome</keyword>
<dbReference type="HOGENOM" id="CLU_3341827_0_0_9"/>
<name>K8EPH9_CARML</name>
<protein>
    <submittedName>
        <fullName evidence="1">Uncharacterized protein</fullName>
    </submittedName>
</protein>
<dbReference type="KEGG" id="cml:BN424_917"/>